<sequence length="300" mass="34655">MEKKSEKGTIALILGFIKRMQEDHIGAYAAQAAYFLIMSFIPFVLVLTALVQYTPLTYRMLRQVIIGFVPDNLQDFVLKIIAEVFSKSAAVVPISGLFALWSSGKGMQSLIAGLNVIYHVKETRNWLTNRLYSMLYMFLFIIAIITSLLLLVMGNRIHAELIVHMPLLGKVVGRILSAKTFLVFVVLFLVFLVLYRYLPNRKASLKSQVPGAFIIAVAWSLFSYFFSFYFTFFPNFSNMYGSLSALIMVMLWLYVCMNLLLYGAELNAYFEKQFRQAQYTVWQQIKKLLDRFFALWHHKE</sequence>
<dbReference type="InterPro" id="IPR017039">
    <property type="entry name" value="Virul_fac_BrkB"/>
</dbReference>
<keyword evidence="5 6" id="KW-0472">Membrane</keyword>
<evidence type="ECO:0000256" key="1">
    <source>
        <dbReference type="ARBA" id="ARBA00004651"/>
    </source>
</evidence>
<evidence type="ECO:0000256" key="4">
    <source>
        <dbReference type="ARBA" id="ARBA00022989"/>
    </source>
</evidence>
<dbReference type="Proteomes" id="UP000283745">
    <property type="component" value="Unassembled WGS sequence"/>
</dbReference>
<dbReference type="Pfam" id="PF03631">
    <property type="entry name" value="Virul_fac_BrkB"/>
    <property type="match status" value="1"/>
</dbReference>
<feature type="transmembrane region" description="Helical" evidence="6">
    <location>
        <begin position="175"/>
        <end position="198"/>
    </location>
</feature>
<keyword evidence="4 6" id="KW-1133">Transmembrane helix</keyword>
<dbReference type="PIRSF" id="PIRSF035875">
    <property type="entry name" value="RNase_BN"/>
    <property type="match status" value="1"/>
</dbReference>
<dbReference type="GO" id="GO:0005886">
    <property type="term" value="C:plasma membrane"/>
    <property type="evidence" value="ECO:0007669"/>
    <property type="project" value="UniProtKB-SubCell"/>
</dbReference>
<feature type="transmembrane region" description="Helical" evidence="6">
    <location>
        <begin position="239"/>
        <end position="262"/>
    </location>
</feature>
<dbReference type="EMBL" id="QSKF01000001">
    <property type="protein sequence ID" value="RHE42013.1"/>
    <property type="molecule type" value="Genomic_DNA"/>
</dbReference>
<proteinExistence type="predicted"/>
<comment type="subcellular location">
    <subcellularLocation>
        <location evidence="1">Cell membrane</location>
        <topology evidence="1">Multi-pass membrane protein</topology>
    </subcellularLocation>
</comment>
<evidence type="ECO:0000313" key="7">
    <source>
        <dbReference type="EMBL" id="RHE42013.1"/>
    </source>
</evidence>
<dbReference type="AlphaFoldDB" id="A0A414JBZ6"/>
<evidence type="ECO:0000256" key="6">
    <source>
        <dbReference type="SAM" id="Phobius"/>
    </source>
</evidence>
<evidence type="ECO:0000256" key="3">
    <source>
        <dbReference type="ARBA" id="ARBA00022692"/>
    </source>
</evidence>
<evidence type="ECO:0000313" key="8">
    <source>
        <dbReference type="Proteomes" id="UP000283745"/>
    </source>
</evidence>
<name>A0A414JBZ6_9FIRM</name>
<feature type="transmembrane region" description="Helical" evidence="6">
    <location>
        <begin position="210"/>
        <end position="233"/>
    </location>
</feature>
<dbReference type="PANTHER" id="PTHR30213">
    <property type="entry name" value="INNER MEMBRANE PROTEIN YHJD"/>
    <property type="match status" value="1"/>
</dbReference>
<reference evidence="7 8" key="1">
    <citation type="submission" date="2018-08" db="EMBL/GenBank/DDBJ databases">
        <title>A genome reference for cultivated species of the human gut microbiota.</title>
        <authorList>
            <person name="Zou Y."/>
            <person name="Xue W."/>
            <person name="Luo G."/>
        </authorList>
    </citation>
    <scope>NUCLEOTIDE SEQUENCE [LARGE SCALE GENOMIC DNA]</scope>
    <source>
        <strain evidence="7 8">AM28-23</strain>
    </source>
</reference>
<keyword evidence="2" id="KW-1003">Cell membrane</keyword>
<evidence type="ECO:0000256" key="5">
    <source>
        <dbReference type="ARBA" id="ARBA00023136"/>
    </source>
</evidence>
<feature type="transmembrane region" description="Helical" evidence="6">
    <location>
        <begin position="134"/>
        <end position="155"/>
    </location>
</feature>
<comment type="caution">
    <text evidence="7">The sequence shown here is derived from an EMBL/GenBank/DDBJ whole genome shotgun (WGS) entry which is preliminary data.</text>
</comment>
<dbReference type="NCBIfam" id="TIGR00765">
    <property type="entry name" value="yihY_not_rbn"/>
    <property type="match status" value="1"/>
</dbReference>
<evidence type="ECO:0000256" key="2">
    <source>
        <dbReference type="ARBA" id="ARBA00022475"/>
    </source>
</evidence>
<organism evidence="7 8">
    <name type="scientific">Blautia obeum</name>
    <dbReference type="NCBI Taxonomy" id="40520"/>
    <lineage>
        <taxon>Bacteria</taxon>
        <taxon>Bacillati</taxon>
        <taxon>Bacillota</taxon>
        <taxon>Clostridia</taxon>
        <taxon>Lachnospirales</taxon>
        <taxon>Lachnospiraceae</taxon>
        <taxon>Blautia</taxon>
    </lineage>
</organism>
<feature type="transmembrane region" description="Helical" evidence="6">
    <location>
        <begin position="32"/>
        <end position="53"/>
    </location>
</feature>
<gene>
    <name evidence="7" type="ORF">DW740_01550</name>
</gene>
<dbReference type="RefSeq" id="WP_118048842.1">
    <property type="nucleotide sequence ID" value="NZ_CABJFK010000001.1"/>
</dbReference>
<keyword evidence="3 6" id="KW-0812">Transmembrane</keyword>
<accession>A0A414JBZ6</accession>
<protein>
    <submittedName>
        <fullName evidence="7">YihY/virulence factor BrkB family protein</fullName>
    </submittedName>
</protein>
<dbReference type="PANTHER" id="PTHR30213:SF0">
    <property type="entry name" value="UPF0761 MEMBRANE PROTEIN YIHY"/>
    <property type="match status" value="1"/>
</dbReference>